<dbReference type="Proteomes" id="UP001163321">
    <property type="component" value="Chromosome 3"/>
</dbReference>
<accession>A0ACC0W9W6</accession>
<organism evidence="1 2">
    <name type="scientific">Peronosclerospora sorghi</name>
    <dbReference type="NCBI Taxonomy" id="230839"/>
    <lineage>
        <taxon>Eukaryota</taxon>
        <taxon>Sar</taxon>
        <taxon>Stramenopiles</taxon>
        <taxon>Oomycota</taxon>
        <taxon>Peronosporomycetes</taxon>
        <taxon>Peronosporales</taxon>
        <taxon>Peronosporaceae</taxon>
        <taxon>Peronosclerospora</taxon>
    </lineage>
</organism>
<dbReference type="EMBL" id="CM047582">
    <property type="protein sequence ID" value="KAI9914496.1"/>
    <property type="molecule type" value="Genomic_DNA"/>
</dbReference>
<protein>
    <submittedName>
        <fullName evidence="1">Uncharacterized protein</fullName>
    </submittedName>
</protein>
<keyword evidence="2" id="KW-1185">Reference proteome</keyword>
<evidence type="ECO:0000313" key="1">
    <source>
        <dbReference type="EMBL" id="KAI9914496.1"/>
    </source>
</evidence>
<gene>
    <name evidence="1" type="ORF">PsorP6_008593</name>
</gene>
<name>A0ACC0W9W6_9STRA</name>
<proteinExistence type="predicted"/>
<comment type="caution">
    <text evidence="1">The sequence shown here is derived from an EMBL/GenBank/DDBJ whole genome shotgun (WGS) entry which is preliminary data.</text>
</comment>
<evidence type="ECO:0000313" key="2">
    <source>
        <dbReference type="Proteomes" id="UP001163321"/>
    </source>
</evidence>
<sequence>MPSHKMLDFLALHGLNEIEHHGLLLQNRRQQLRVLILLDFKLSPLHALELSHLFVRMSSLLGQFEFELELQELESALSVLCDLSFFPSCTTLADATSPTCATAASCCSVMDNDGNTFPRFLRKSS</sequence>
<reference evidence="1 2" key="1">
    <citation type="journal article" date="2022" name="bioRxiv">
        <title>The genome of the oomycete Peronosclerospora sorghi, a cosmopolitan pathogen of maize and sorghum, is inflated with dispersed pseudogenes.</title>
        <authorList>
            <person name="Fletcher K."/>
            <person name="Martin F."/>
            <person name="Isakeit T."/>
            <person name="Cavanaugh K."/>
            <person name="Magill C."/>
            <person name="Michelmore R."/>
        </authorList>
    </citation>
    <scope>NUCLEOTIDE SEQUENCE [LARGE SCALE GENOMIC DNA]</scope>
    <source>
        <strain evidence="1">P6</strain>
    </source>
</reference>